<dbReference type="Proteomes" id="UP000799755">
    <property type="component" value="Unassembled WGS sequence"/>
</dbReference>
<accession>A0ACB6QLH0</accession>
<comment type="caution">
    <text evidence="1">The sequence shown here is derived from an EMBL/GenBank/DDBJ whole genome shotgun (WGS) entry which is preliminary data.</text>
</comment>
<name>A0ACB6QLH0_9PLEO</name>
<evidence type="ECO:0000313" key="2">
    <source>
        <dbReference type="Proteomes" id="UP000799755"/>
    </source>
</evidence>
<proteinExistence type="predicted"/>
<dbReference type="EMBL" id="MU003518">
    <property type="protein sequence ID" value="KAF2467854.1"/>
    <property type="molecule type" value="Genomic_DNA"/>
</dbReference>
<reference evidence="1" key="1">
    <citation type="journal article" date="2020" name="Stud. Mycol.">
        <title>101 Dothideomycetes genomes: a test case for predicting lifestyles and emergence of pathogens.</title>
        <authorList>
            <person name="Haridas S."/>
            <person name="Albert R."/>
            <person name="Binder M."/>
            <person name="Bloem J."/>
            <person name="Labutti K."/>
            <person name="Salamov A."/>
            <person name="Andreopoulos B."/>
            <person name="Baker S."/>
            <person name="Barry K."/>
            <person name="Bills G."/>
            <person name="Bluhm B."/>
            <person name="Cannon C."/>
            <person name="Castanera R."/>
            <person name="Culley D."/>
            <person name="Daum C."/>
            <person name="Ezra D."/>
            <person name="Gonzalez J."/>
            <person name="Henrissat B."/>
            <person name="Kuo A."/>
            <person name="Liang C."/>
            <person name="Lipzen A."/>
            <person name="Lutzoni F."/>
            <person name="Magnuson J."/>
            <person name="Mondo S."/>
            <person name="Nolan M."/>
            <person name="Ohm R."/>
            <person name="Pangilinan J."/>
            <person name="Park H.-J."/>
            <person name="Ramirez L."/>
            <person name="Alfaro M."/>
            <person name="Sun H."/>
            <person name="Tritt A."/>
            <person name="Yoshinaga Y."/>
            <person name="Zwiers L.-H."/>
            <person name="Turgeon B."/>
            <person name="Goodwin S."/>
            <person name="Spatafora J."/>
            <person name="Crous P."/>
            <person name="Grigoriev I."/>
        </authorList>
    </citation>
    <scope>NUCLEOTIDE SEQUENCE</scope>
    <source>
        <strain evidence="1">ATCC 200398</strain>
    </source>
</reference>
<sequence length="561" mass="62036">MKPNGLSTLSRVSAFHMKIAPIFQRGSLVYGQQPRVDGDSEAAIAVTTTRHISQIIRISYHRTALAIRTVDKHQESDPLNLYENFYMEKVTEILSCGLAAISLIAIIITLKIPEGKLLLQWTFKITINALATIFTVLLKAGLAMPLSEGISQLKQQSFRHRQGPLSDTEGAKTSRGIPKLGNVYPVYSDAKKSKTNSYEALGCLRNLLKYFAKFAEFITILAFIPDPFAQQIVQNVGCAQIITGINSIISRTGEYNASLRSIKAGQSAIAPSKAVAINLGIYSPPDRISSLLDTKYKSGNCTFLTVGKYPRHGYAYRAKLDTNQTVEQGDNSFSWGVLLQNAGSQATFSSSSPCRAIGVGGFSEYAQGDSTIIAVFLKVQWAWLSFLTVLTRLAFTFFTVFLIQSPHSASDQVWKSSSLAVLFCALNDSIHPPRKRLVRALMKIEMLRLDLNSSWYLEKHMNFIPELCRDIMTAFLPGWNAKNVKCSFNRVAKYGAAKNRVAKKDILTSNKSFHHQEGWAKCTTPQEIGNLKMNANKPPSPACLSKYSVCWALSSTSLTLE</sequence>
<keyword evidence="2" id="KW-1185">Reference proteome</keyword>
<organism evidence="1 2">
    <name type="scientific">Lindgomyces ingoldianus</name>
    <dbReference type="NCBI Taxonomy" id="673940"/>
    <lineage>
        <taxon>Eukaryota</taxon>
        <taxon>Fungi</taxon>
        <taxon>Dikarya</taxon>
        <taxon>Ascomycota</taxon>
        <taxon>Pezizomycotina</taxon>
        <taxon>Dothideomycetes</taxon>
        <taxon>Pleosporomycetidae</taxon>
        <taxon>Pleosporales</taxon>
        <taxon>Lindgomycetaceae</taxon>
        <taxon>Lindgomyces</taxon>
    </lineage>
</organism>
<evidence type="ECO:0000313" key="1">
    <source>
        <dbReference type="EMBL" id="KAF2467854.1"/>
    </source>
</evidence>
<gene>
    <name evidence="1" type="ORF">BDR25DRAFT_395060</name>
</gene>
<protein>
    <submittedName>
        <fullName evidence="1">Uncharacterized protein</fullName>
    </submittedName>
</protein>